<protein>
    <submittedName>
        <fullName evidence="1">Uncharacterized protein</fullName>
    </submittedName>
</protein>
<dbReference type="Proteomes" id="UP000886998">
    <property type="component" value="Unassembled WGS sequence"/>
</dbReference>
<proteinExistence type="predicted"/>
<sequence>MIENRKLIVQLLLVGVFVGEIIVAMAENTKDTRGFFSGSWGNWRAFQRCGYSGGWATFTCDSLAPGGVLTGVERDREFSDSVLKAIALETMGTRCPRPDCLRIYTGIYRDGSADQENADVAEKLMGCTKVIDLKEYSDMLAPCGGGMEGMEMEEMATFWCTTPFEELEKVHYVQVDPYSDSS</sequence>
<keyword evidence="2" id="KW-1185">Reference proteome</keyword>
<evidence type="ECO:0000313" key="2">
    <source>
        <dbReference type="Proteomes" id="UP000886998"/>
    </source>
</evidence>
<gene>
    <name evidence="1" type="ORF">TNIN_250651</name>
</gene>
<reference evidence="1" key="1">
    <citation type="submission" date="2020-08" db="EMBL/GenBank/DDBJ databases">
        <title>Multicomponent nature underlies the extraordinary mechanical properties of spider dragline silk.</title>
        <authorList>
            <person name="Kono N."/>
            <person name="Nakamura H."/>
            <person name="Mori M."/>
            <person name="Yoshida Y."/>
            <person name="Ohtoshi R."/>
            <person name="Malay A.D."/>
            <person name="Moran D.A.P."/>
            <person name="Tomita M."/>
            <person name="Numata K."/>
            <person name="Arakawa K."/>
        </authorList>
    </citation>
    <scope>NUCLEOTIDE SEQUENCE</scope>
</reference>
<comment type="caution">
    <text evidence="1">The sequence shown here is derived from an EMBL/GenBank/DDBJ whole genome shotgun (WGS) entry which is preliminary data.</text>
</comment>
<organism evidence="1 2">
    <name type="scientific">Trichonephila inaurata madagascariensis</name>
    <dbReference type="NCBI Taxonomy" id="2747483"/>
    <lineage>
        <taxon>Eukaryota</taxon>
        <taxon>Metazoa</taxon>
        <taxon>Ecdysozoa</taxon>
        <taxon>Arthropoda</taxon>
        <taxon>Chelicerata</taxon>
        <taxon>Arachnida</taxon>
        <taxon>Araneae</taxon>
        <taxon>Araneomorphae</taxon>
        <taxon>Entelegynae</taxon>
        <taxon>Araneoidea</taxon>
        <taxon>Nephilidae</taxon>
        <taxon>Trichonephila</taxon>
        <taxon>Trichonephila inaurata</taxon>
    </lineage>
</organism>
<dbReference type="EMBL" id="BMAV01027332">
    <property type="protein sequence ID" value="GFS58364.1"/>
    <property type="molecule type" value="Genomic_DNA"/>
</dbReference>
<name>A0A8X6IUE0_9ARAC</name>
<dbReference type="AlphaFoldDB" id="A0A8X6IUE0"/>
<evidence type="ECO:0000313" key="1">
    <source>
        <dbReference type="EMBL" id="GFS58364.1"/>
    </source>
</evidence>
<accession>A0A8X6IUE0</accession>